<protein>
    <submittedName>
        <fullName evidence="2">Type IV secretory pathway, VirB4 components</fullName>
    </submittedName>
</protein>
<dbReference type="PANTHER" id="PTHR30121:SF6">
    <property type="entry name" value="SLR6007 PROTEIN"/>
    <property type="match status" value="1"/>
</dbReference>
<gene>
    <name evidence="2" type="ORF">ERS852444_01116</name>
</gene>
<evidence type="ECO:0000313" key="2">
    <source>
        <dbReference type="EMBL" id="CUM92580.1"/>
    </source>
</evidence>
<dbReference type="SUPFAM" id="SSF52540">
    <property type="entry name" value="P-loop containing nucleoside triphosphate hydrolases"/>
    <property type="match status" value="1"/>
</dbReference>
<dbReference type="Pfam" id="PF19044">
    <property type="entry name" value="P-loop_TraG"/>
    <property type="match status" value="1"/>
</dbReference>
<dbReference type="Proteomes" id="UP000095453">
    <property type="component" value="Unassembled WGS sequence"/>
</dbReference>
<organism evidence="2 3">
    <name type="scientific">Roseburia inulinivorans</name>
    <dbReference type="NCBI Taxonomy" id="360807"/>
    <lineage>
        <taxon>Bacteria</taxon>
        <taxon>Bacillati</taxon>
        <taxon>Bacillota</taxon>
        <taxon>Clostridia</taxon>
        <taxon>Lachnospirales</taxon>
        <taxon>Lachnospiraceae</taxon>
        <taxon>Roseburia</taxon>
    </lineage>
</organism>
<sequence length="797" mass="89996">MRNSRRAGKPAGKKPEKQSLLGLFTKGKNIPTTAQQTLPYREMYRDGVCRVADRYYTKTIEYEDINYQLAQSEDQAAIFDGWSACLNYFDSSLPFQLSFLNHRSRPGSRYSVNIPMQDDDYNSVRCEYVEMLENQIAKSNNGIVRTKLLTFGVNVDDLSTARARLERVEADICGNFKKLGVKCRSLSGLERLELLHGQLQPGSGSPFRFSWDMIPKTGLSTKDFIAPDSFDFRFSRLFRVGTTWGAASYLQILASELSDKLLAELLEMDAEMTITLHIQTVDQAAAVKSIKAKVSDIDKMKVEEQKKAARSGYDMDILPPDLVTYSNDAKTLLEDLQSRNERMFLLTFLVVNMAPTRRELDNDLFTVSGIVQKYNCTLKRLDFQQEDGFLSSLPLGHNGIEIKRGMTTSSTAIFVPFMTQELRMDGEAVYYGLNALSHNVIMANRKKLKNPNGLFLGVPGSGKSFAAKRELVNVFLATRDRIIVVDPMGEYSPLIKRLGGQVIEIAPDSPHHINPMDIDLSFDEENPMALKADFILSLMELIVGGKDGLQPVERTVIDRCVRQMYREHLQDPETSKMPTLQTLYDLLCSQPEGEAVRLATALEIYVSGSLNVFNHETNVDLNRRLVCLDLKKLGAGLRTIAMLIMQDLVNSQVSMNFLRGIATWCYFDEFHVLLRDRLTASYCVAIWKMLRKKGCVPSALTQNVKDFLASPEIENIFENSDFLVLLSQAQGDRQILAKQLGISPHQLSYVTHTNSGEGLLFFGNTTIPFVDRFPQNTELYAIMTTRPEDKKQEMNRA</sequence>
<dbReference type="InterPro" id="IPR043964">
    <property type="entry name" value="P-loop_TraG"/>
</dbReference>
<dbReference type="InterPro" id="IPR027417">
    <property type="entry name" value="P-loop_NTPase"/>
</dbReference>
<dbReference type="PANTHER" id="PTHR30121">
    <property type="entry name" value="UNCHARACTERIZED PROTEIN YJGR-RELATED"/>
    <property type="match status" value="1"/>
</dbReference>
<dbReference type="NCBIfam" id="NF045971">
    <property type="entry name" value="conju_CD1110"/>
    <property type="match status" value="1"/>
</dbReference>
<dbReference type="Gene3D" id="1.10.8.730">
    <property type="match status" value="1"/>
</dbReference>
<name>A0A173SQU1_9FIRM</name>
<feature type="domain" description="TraG P-loop" evidence="1">
    <location>
        <begin position="445"/>
        <end position="749"/>
    </location>
</feature>
<dbReference type="InterPro" id="IPR051162">
    <property type="entry name" value="T4SS_component"/>
</dbReference>
<dbReference type="EMBL" id="CYXX01000006">
    <property type="protein sequence ID" value="CUM92580.1"/>
    <property type="molecule type" value="Genomic_DNA"/>
</dbReference>
<reference evidence="2 3" key="1">
    <citation type="submission" date="2015-09" db="EMBL/GenBank/DDBJ databases">
        <authorList>
            <consortium name="Pathogen Informatics"/>
        </authorList>
    </citation>
    <scope>NUCLEOTIDE SEQUENCE [LARGE SCALE GENOMIC DNA]</scope>
    <source>
        <strain evidence="2 3">2789STDY5608887</strain>
    </source>
</reference>
<dbReference type="AlphaFoldDB" id="A0A173SQU1"/>
<proteinExistence type="predicted"/>
<accession>A0A173SQU1</accession>
<evidence type="ECO:0000313" key="3">
    <source>
        <dbReference type="Proteomes" id="UP000095453"/>
    </source>
</evidence>
<evidence type="ECO:0000259" key="1">
    <source>
        <dbReference type="Pfam" id="PF19044"/>
    </source>
</evidence>
<dbReference type="Gene3D" id="3.40.50.300">
    <property type="entry name" value="P-loop containing nucleotide triphosphate hydrolases"/>
    <property type="match status" value="1"/>
</dbReference>